<organism evidence="2 3">
    <name type="scientific">Anthostomella pinea</name>
    <dbReference type="NCBI Taxonomy" id="933095"/>
    <lineage>
        <taxon>Eukaryota</taxon>
        <taxon>Fungi</taxon>
        <taxon>Dikarya</taxon>
        <taxon>Ascomycota</taxon>
        <taxon>Pezizomycotina</taxon>
        <taxon>Sordariomycetes</taxon>
        <taxon>Xylariomycetidae</taxon>
        <taxon>Xylariales</taxon>
        <taxon>Xylariaceae</taxon>
        <taxon>Anthostomella</taxon>
    </lineage>
</organism>
<sequence>MKALSATLIALAFAALSVSARVTGEPGSAAAAAPAIKRYSSQLEAAALPKQKRGLHPSRSSIRNLFKWKECDTSKQCSYASDCSLTFSKCTTCNGRWIKDSDSHPDRNIETFTGHCA</sequence>
<name>A0AAI8VI14_9PEZI</name>
<protein>
    <submittedName>
        <fullName evidence="2">Uu.00g121740.m01.CDS01</fullName>
    </submittedName>
</protein>
<evidence type="ECO:0000256" key="1">
    <source>
        <dbReference type="SAM" id="SignalP"/>
    </source>
</evidence>
<evidence type="ECO:0000313" key="2">
    <source>
        <dbReference type="EMBL" id="CAJ2504780.1"/>
    </source>
</evidence>
<dbReference type="Proteomes" id="UP001295740">
    <property type="component" value="Unassembled WGS sequence"/>
</dbReference>
<feature type="signal peptide" evidence="1">
    <location>
        <begin position="1"/>
        <end position="20"/>
    </location>
</feature>
<evidence type="ECO:0000313" key="3">
    <source>
        <dbReference type="Proteomes" id="UP001295740"/>
    </source>
</evidence>
<comment type="caution">
    <text evidence="2">The sequence shown here is derived from an EMBL/GenBank/DDBJ whole genome shotgun (WGS) entry which is preliminary data.</text>
</comment>
<accession>A0AAI8VI14</accession>
<dbReference type="EMBL" id="CAUWAG010000007">
    <property type="protein sequence ID" value="CAJ2504780.1"/>
    <property type="molecule type" value="Genomic_DNA"/>
</dbReference>
<reference evidence="2" key="1">
    <citation type="submission" date="2023-10" db="EMBL/GenBank/DDBJ databases">
        <authorList>
            <person name="Hackl T."/>
        </authorList>
    </citation>
    <scope>NUCLEOTIDE SEQUENCE</scope>
</reference>
<dbReference type="AlphaFoldDB" id="A0AAI8VI14"/>
<gene>
    <name evidence="2" type="ORF">KHLLAP_LOCUS5248</name>
</gene>
<keyword evidence="3" id="KW-1185">Reference proteome</keyword>
<keyword evidence="1" id="KW-0732">Signal</keyword>
<proteinExistence type="predicted"/>
<feature type="chain" id="PRO_5042618198" evidence="1">
    <location>
        <begin position="21"/>
        <end position="117"/>
    </location>
</feature>